<reference evidence="4" key="1">
    <citation type="submission" date="2020-02" db="EMBL/GenBank/DDBJ databases">
        <authorList>
            <person name="Fontana A."/>
            <person name="Patrone V."/>
            <person name="Morelli L."/>
        </authorList>
    </citation>
    <scope>NUCLEOTIDE SEQUENCE</scope>
    <source>
        <strain evidence="3">CCUG 30943</strain>
        <strain evidence="4">CCUG 43002</strain>
    </source>
</reference>
<sequence>MEMWHKKLATGISVLAAVLFVVLTVGVMQHASWVTAYDESGVALIRHFSATKTALFKAVTFFAQPATGVVLTAIAVIIAALRRRWRIAAYIATSVIGSTVLMKIIKTIVQRPRPTVDRIIPESGFSFPSGHSVNAVAFYGALLVLAFFYLRRRWLKTLVMLVLAAEIVLLPISRVYLGVHYPSDVTAGLLLGLVVMLTATTVVLQPQKLK</sequence>
<feature type="transmembrane region" description="Helical" evidence="1">
    <location>
        <begin position="157"/>
        <end position="179"/>
    </location>
</feature>
<dbReference type="Proteomes" id="UP000728106">
    <property type="component" value="Unassembled WGS sequence"/>
</dbReference>
<feature type="transmembrane region" description="Helical" evidence="1">
    <location>
        <begin position="88"/>
        <end position="109"/>
    </location>
</feature>
<dbReference type="EMBL" id="JAAOCX010000006">
    <property type="protein sequence ID" value="MBJ7632697.1"/>
    <property type="molecule type" value="Genomic_DNA"/>
</dbReference>
<dbReference type="AlphaFoldDB" id="A0A4Z0RS85"/>
<proteinExistence type="predicted"/>
<dbReference type="PANTHER" id="PTHR14969:SF13">
    <property type="entry name" value="AT30094P"/>
    <property type="match status" value="1"/>
</dbReference>
<organism evidence="4 5">
    <name type="scientific">Weissella confusa</name>
    <name type="common">Lactobacillus confusus</name>
    <dbReference type="NCBI Taxonomy" id="1583"/>
    <lineage>
        <taxon>Bacteria</taxon>
        <taxon>Bacillati</taxon>
        <taxon>Bacillota</taxon>
        <taxon>Bacilli</taxon>
        <taxon>Lactobacillales</taxon>
        <taxon>Lactobacillaceae</taxon>
        <taxon>Weissella</taxon>
    </lineage>
</organism>
<keyword evidence="1" id="KW-0812">Transmembrane</keyword>
<dbReference type="InterPro" id="IPR000326">
    <property type="entry name" value="PAP2/HPO"/>
</dbReference>
<name>A0A4Z0RS85_WEICO</name>
<evidence type="ECO:0000313" key="5">
    <source>
        <dbReference type="Proteomes" id="UP000728106"/>
    </source>
</evidence>
<dbReference type="Pfam" id="PF01569">
    <property type="entry name" value="PAP2"/>
    <property type="match status" value="1"/>
</dbReference>
<evidence type="ECO:0000256" key="1">
    <source>
        <dbReference type="SAM" id="Phobius"/>
    </source>
</evidence>
<dbReference type="PANTHER" id="PTHR14969">
    <property type="entry name" value="SPHINGOSINE-1-PHOSPHATE PHOSPHOHYDROLASE"/>
    <property type="match status" value="1"/>
</dbReference>
<dbReference type="CDD" id="cd03392">
    <property type="entry name" value="PAP2_like_2"/>
    <property type="match status" value="1"/>
</dbReference>
<reference evidence="4 5" key="2">
    <citation type="journal article" date="2021" name="Int. J. Food Microbiol.">
        <title>Safety demonstration of a microbial species for use in the food chain: Weissella confusa.</title>
        <authorList>
            <person name="Bourdichon F."/>
            <person name="Patrone V."/>
            <person name="Fontana A."/>
            <person name="Milani G."/>
            <person name="Morelli L."/>
        </authorList>
    </citation>
    <scope>NUCLEOTIDE SEQUENCE [LARGE SCALE GENOMIC DNA]</scope>
    <source>
        <strain evidence="3">CCUG 30943</strain>
        <strain evidence="4 5">CCUG 43002</strain>
    </source>
</reference>
<evidence type="ECO:0000259" key="2">
    <source>
        <dbReference type="SMART" id="SM00014"/>
    </source>
</evidence>
<dbReference type="InterPro" id="IPR036938">
    <property type="entry name" value="PAP2/HPO_sf"/>
</dbReference>
<evidence type="ECO:0000313" key="3">
    <source>
        <dbReference type="EMBL" id="MBJ7632697.1"/>
    </source>
</evidence>
<keyword evidence="1" id="KW-0472">Membrane</keyword>
<dbReference type="SMART" id="SM00014">
    <property type="entry name" value="acidPPc"/>
    <property type="match status" value="1"/>
</dbReference>
<feature type="transmembrane region" description="Helical" evidence="1">
    <location>
        <begin position="185"/>
        <end position="204"/>
    </location>
</feature>
<keyword evidence="5" id="KW-1185">Reference proteome</keyword>
<dbReference type="SUPFAM" id="SSF48317">
    <property type="entry name" value="Acid phosphatase/Vanadium-dependent haloperoxidase"/>
    <property type="match status" value="1"/>
</dbReference>
<evidence type="ECO:0000313" key="4">
    <source>
        <dbReference type="EMBL" id="MBJ7638326.1"/>
    </source>
</evidence>
<feature type="transmembrane region" description="Helical" evidence="1">
    <location>
        <begin position="129"/>
        <end position="150"/>
    </location>
</feature>
<dbReference type="EMBL" id="JAAOCP010000003">
    <property type="protein sequence ID" value="MBJ7638326.1"/>
    <property type="molecule type" value="Genomic_DNA"/>
</dbReference>
<dbReference type="Gene3D" id="1.20.144.10">
    <property type="entry name" value="Phosphatidic acid phosphatase type 2/haloperoxidase"/>
    <property type="match status" value="2"/>
</dbReference>
<protein>
    <submittedName>
        <fullName evidence="4">Phosphatase PAP2 family protein</fullName>
    </submittedName>
</protein>
<keyword evidence="1" id="KW-1133">Transmembrane helix</keyword>
<comment type="caution">
    <text evidence="4">The sequence shown here is derived from an EMBL/GenBank/DDBJ whole genome shotgun (WGS) entry which is preliminary data.</text>
</comment>
<feature type="transmembrane region" description="Helical" evidence="1">
    <location>
        <begin position="60"/>
        <end position="81"/>
    </location>
</feature>
<feature type="domain" description="Phosphatidic acid phosphatase type 2/haloperoxidase" evidence="2">
    <location>
        <begin position="86"/>
        <end position="200"/>
    </location>
</feature>
<dbReference type="Proteomes" id="UP000808038">
    <property type="component" value="Unassembled WGS sequence"/>
</dbReference>
<gene>
    <name evidence="4" type="ORF">HAU20_02845</name>
    <name evidence="3" type="ORF">HAU43_06320</name>
</gene>
<accession>A0A4Z0RS85</accession>